<evidence type="ECO:0000259" key="2">
    <source>
        <dbReference type="SMART" id="SM00922"/>
    </source>
</evidence>
<dbReference type="InterPro" id="IPR013342">
    <property type="entry name" value="Mandelate_racemase_C"/>
</dbReference>
<evidence type="ECO:0000313" key="4">
    <source>
        <dbReference type="Proteomes" id="UP000078486"/>
    </source>
</evidence>
<dbReference type="InterPro" id="IPR029017">
    <property type="entry name" value="Enolase-like_N"/>
</dbReference>
<dbReference type="PANTHER" id="PTHR48080:SF2">
    <property type="entry name" value="D-GALACTONATE DEHYDRATASE"/>
    <property type="match status" value="1"/>
</dbReference>
<dbReference type="AlphaFoldDB" id="A0A178IHU5"/>
<dbReference type="InterPro" id="IPR034593">
    <property type="entry name" value="DgoD-like"/>
</dbReference>
<dbReference type="SMART" id="SM00922">
    <property type="entry name" value="MR_MLE"/>
    <property type="match status" value="1"/>
</dbReference>
<sequence length="396" mass="43024">MKITAVKCLLLSAPYAIPGDLEREFCFADGHRTISVIKIETDEGLYGLGETYIGVFAPEATQAIVKQLEIDLIGRDPSDIAGIANILKLAIYYWGRFGMSASIAGGIEMALWDLKGKALGVPVHQLLGGKVHDHIPAYASGGNNKPFPELKEELIGYQKLGYGAVKIRINYLEPHEIVEKVAYSREVLGKGTGLGVDACQGVNPKAWNYKEAISIVRSLEPYNLLFVEEPCEVTDYKGFAKIRAGTDCIIAGGETVSSFPEAENYLEAGALDLFQPDAAIIGGISAFRRIAQMCERKFIKIAVHTWAGGVGIMGNYHAAFASPNCTILELPNNPFPLREEFLVKPLTLVNGGIAAPTEPGLGVKLPEDVEKRYPYRPGSFYSTVGYPKKNLAALKK</sequence>
<feature type="domain" description="Mandelate racemase/muconate lactonizing enzyme C-terminal" evidence="2">
    <location>
        <begin position="147"/>
        <end position="249"/>
    </location>
</feature>
<comment type="caution">
    <text evidence="3">The sequence shown here is derived from an EMBL/GenBank/DDBJ whole genome shotgun (WGS) entry which is preliminary data.</text>
</comment>
<dbReference type="InterPro" id="IPR029065">
    <property type="entry name" value="Enolase_C-like"/>
</dbReference>
<dbReference type="InterPro" id="IPR013341">
    <property type="entry name" value="Mandelate_racemase_N_dom"/>
</dbReference>
<dbReference type="GO" id="GO:0016829">
    <property type="term" value="F:lyase activity"/>
    <property type="evidence" value="ECO:0007669"/>
    <property type="project" value="UniProtKB-KW"/>
</dbReference>
<evidence type="ECO:0000313" key="3">
    <source>
        <dbReference type="EMBL" id="OAM89181.1"/>
    </source>
</evidence>
<accession>A0A178IHU5</accession>
<dbReference type="SUPFAM" id="SSF51604">
    <property type="entry name" value="Enolase C-terminal domain-like"/>
    <property type="match status" value="1"/>
</dbReference>
<evidence type="ECO:0000256" key="1">
    <source>
        <dbReference type="ARBA" id="ARBA00023239"/>
    </source>
</evidence>
<dbReference type="Pfam" id="PF02746">
    <property type="entry name" value="MR_MLE_N"/>
    <property type="match status" value="1"/>
</dbReference>
<dbReference type="Proteomes" id="UP000078486">
    <property type="component" value="Unassembled WGS sequence"/>
</dbReference>
<dbReference type="Gene3D" id="3.30.390.10">
    <property type="entry name" value="Enolase-like, N-terminal domain"/>
    <property type="match status" value="1"/>
</dbReference>
<keyword evidence="4" id="KW-1185">Reference proteome</keyword>
<gene>
    <name evidence="3" type="ORF">AW736_14605</name>
</gene>
<protein>
    <recommendedName>
        <fullName evidence="2">Mandelate racemase/muconate lactonizing enzyme C-terminal domain-containing protein</fullName>
    </recommendedName>
</protein>
<dbReference type="SUPFAM" id="SSF54826">
    <property type="entry name" value="Enolase N-terminal domain-like"/>
    <property type="match status" value="1"/>
</dbReference>
<dbReference type="Pfam" id="PF13378">
    <property type="entry name" value="MR_MLE_C"/>
    <property type="match status" value="1"/>
</dbReference>
<dbReference type="RefSeq" id="WP_068770908.1">
    <property type="nucleotide sequence ID" value="NZ_CP109796.1"/>
</dbReference>
<reference evidence="3 4" key="1">
    <citation type="submission" date="2016-01" db="EMBL/GenBank/DDBJ databases">
        <title>High potential of lignocellulose degradation of a new Verrucomicrobia species.</title>
        <authorList>
            <person name="Wang Y."/>
            <person name="Shi Y."/>
            <person name="Qiu Z."/>
            <person name="Liu S."/>
            <person name="Yang H."/>
        </authorList>
    </citation>
    <scope>NUCLEOTIDE SEQUENCE [LARGE SCALE GENOMIC DNA]</scope>
    <source>
        <strain evidence="3 4">TSB47</strain>
    </source>
</reference>
<name>A0A178IHU5_9BACT</name>
<dbReference type="CDD" id="cd03316">
    <property type="entry name" value="MR_like"/>
    <property type="match status" value="1"/>
</dbReference>
<dbReference type="SFLD" id="SFLDG00179">
    <property type="entry name" value="mandelate_racemase"/>
    <property type="match status" value="1"/>
</dbReference>
<keyword evidence="1" id="KW-0456">Lyase</keyword>
<dbReference type="EMBL" id="LRRQ01000103">
    <property type="protein sequence ID" value="OAM89181.1"/>
    <property type="molecule type" value="Genomic_DNA"/>
</dbReference>
<dbReference type="STRING" id="1184151.AW736_14605"/>
<organism evidence="3 4">
    <name type="scientific">Termitidicoccus mucosus</name>
    <dbReference type="NCBI Taxonomy" id="1184151"/>
    <lineage>
        <taxon>Bacteria</taxon>
        <taxon>Pseudomonadati</taxon>
        <taxon>Verrucomicrobiota</taxon>
        <taxon>Opitutia</taxon>
        <taxon>Opitutales</taxon>
        <taxon>Opitutaceae</taxon>
        <taxon>Termitidicoccus</taxon>
    </lineage>
</organism>
<dbReference type="InterPro" id="IPR036849">
    <property type="entry name" value="Enolase-like_C_sf"/>
</dbReference>
<dbReference type="SFLD" id="SFLDS00001">
    <property type="entry name" value="Enolase"/>
    <property type="match status" value="1"/>
</dbReference>
<dbReference type="Gene3D" id="3.20.20.120">
    <property type="entry name" value="Enolase-like C-terminal domain"/>
    <property type="match status" value="1"/>
</dbReference>
<proteinExistence type="predicted"/>
<dbReference type="PANTHER" id="PTHR48080">
    <property type="entry name" value="D-GALACTONATE DEHYDRATASE-RELATED"/>
    <property type="match status" value="1"/>
</dbReference>
<dbReference type="OrthoDB" id="9775391at2"/>